<sequence>MVTLDRLINVLGGYGARLVCAPHGRAVRLLGVAVHDAGEFGGADEVVLGVGVDSAEHVVSLVDRTQASVAVCRAEALGEDAVATANERGVALVLVDPAVSWGQVTGVVYGLVLDGRETEVGRGPTDLFALADSVAEAVAAPVTIEDQRSRVLAYSARQERADQARWQTILGRRVPEPVRRHLSERGVFTHLTQSDEPLFVPAEQDALLDGRMVAAVRAGHELLGSIWVETARPLGDAARAALTAAARTASLHMLRARASADLERQVESDLVIGLLEGVGDAPAAASQLGLSAEQFRVLAMRARSEPSSAAPLLLFERVTTGFGWSRPGRSALFADTVYTILPGGPDVSKVLSWVRSLDRELPDDVSLFVGVGGNAGLREVVASRREADESVAVHTDRGGPAVVYDDAWHEVLLRRLRHVAQVGRAPTRGPVVELRRHDAQRGTRYVETLRAWLECQGDLAAAAARLEVHPNTVRYRMRKLAEVTEVDLEDPNSRLAMIIELAVGEPSLD</sequence>
<keyword evidence="3" id="KW-1185">Reference proteome</keyword>
<dbReference type="Pfam" id="PF13556">
    <property type="entry name" value="HTH_30"/>
    <property type="match status" value="1"/>
</dbReference>
<dbReference type="InterPro" id="IPR025736">
    <property type="entry name" value="PucR_C-HTH_dom"/>
</dbReference>
<organism evidence="2 3">
    <name type="scientific">Allosaccharopolyspora coralli</name>
    <dbReference type="NCBI Taxonomy" id="2665642"/>
    <lineage>
        <taxon>Bacteria</taxon>
        <taxon>Bacillati</taxon>
        <taxon>Actinomycetota</taxon>
        <taxon>Actinomycetes</taxon>
        <taxon>Pseudonocardiales</taxon>
        <taxon>Pseudonocardiaceae</taxon>
        <taxon>Allosaccharopolyspora</taxon>
    </lineage>
</organism>
<evidence type="ECO:0000259" key="1">
    <source>
        <dbReference type="Pfam" id="PF13556"/>
    </source>
</evidence>
<name>A0A5Q3QLK2_9PSEU</name>
<reference evidence="3" key="1">
    <citation type="submission" date="2019-11" db="EMBL/GenBank/DDBJ databases">
        <title>The complete genome sequence of Saccharopolyspora sp. E2A.</title>
        <authorList>
            <person name="Zhang G."/>
        </authorList>
    </citation>
    <scope>NUCLEOTIDE SEQUENCE [LARGE SCALE GENOMIC DNA]</scope>
    <source>
        <strain evidence="3">E2A</strain>
    </source>
</reference>
<gene>
    <name evidence="2" type="ORF">GIY23_14695</name>
</gene>
<dbReference type="EMBL" id="CP045929">
    <property type="protein sequence ID" value="QGK72299.1"/>
    <property type="molecule type" value="Genomic_DNA"/>
</dbReference>
<dbReference type="InterPro" id="IPR042070">
    <property type="entry name" value="PucR_C-HTH_sf"/>
</dbReference>
<dbReference type="AlphaFoldDB" id="A0A5Q3QLK2"/>
<dbReference type="Gene3D" id="1.10.10.2840">
    <property type="entry name" value="PucR C-terminal helix-turn-helix domain"/>
    <property type="match status" value="1"/>
</dbReference>
<protein>
    <submittedName>
        <fullName evidence="2">PucR family transcriptional regulator</fullName>
    </submittedName>
</protein>
<proteinExistence type="predicted"/>
<dbReference type="PANTHER" id="PTHR33744:SF17">
    <property type="entry name" value="CONSERVED PROTEIN"/>
    <property type="match status" value="1"/>
</dbReference>
<dbReference type="RefSeq" id="WP_154078863.1">
    <property type="nucleotide sequence ID" value="NZ_CP045929.1"/>
</dbReference>
<feature type="domain" description="PucR C-terminal helix-turn-helix" evidence="1">
    <location>
        <begin position="445"/>
        <end position="501"/>
    </location>
</feature>
<evidence type="ECO:0000313" key="3">
    <source>
        <dbReference type="Proteomes" id="UP000371041"/>
    </source>
</evidence>
<accession>A0A5Q3QLK2</accession>
<dbReference type="Proteomes" id="UP000371041">
    <property type="component" value="Chromosome"/>
</dbReference>
<dbReference type="KEGG" id="sace:GIY23_14695"/>
<dbReference type="InterPro" id="IPR051448">
    <property type="entry name" value="CdaR-like_regulators"/>
</dbReference>
<dbReference type="PANTHER" id="PTHR33744">
    <property type="entry name" value="CARBOHYDRATE DIACID REGULATOR"/>
    <property type="match status" value="1"/>
</dbReference>
<evidence type="ECO:0000313" key="2">
    <source>
        <dbReference type="EMBL" id="QGK72299.1"/>
    </source>
</evidence>